<dbReference type="InParanoid" id="D0NAJ4"/>
<proteinExistence type="predicted"/>
<accession>D0NAJ4</accession>
<dbReference type="RefSeq" id="XP_002903797.1">
    <property type="nucleotide sequence ID" value="XM_002903751.1"/>
</dbReference>
<evidence type="ECO:0000313" key="1">
    <source>
        <dbReference type="EMBL" id="EEY54852.1"/>
    </source>
</evidence>
<sequence length="52" mass="5661">MIHHLLMCHSSKAPSVANAALCAPQMKQQSVLELRSSVASSVQLPMPQRSFL</sequence>
<dbReference type="AlphaFoldDB" id="D0NAJ4"/>
<organism evidence="1 2">
    <name type="scientific">Phytophthora infestans (strain T30-4)</name>
    <name type="common">Potato late blight agent</name>
    <dbReference type="NCBI Taxonomy" id="403677"/>
    <lineage>
        <taxon>Eukaryota</taxon>
        <taxon>Sar</taxon>
        <taxon>Stramenopiles</taxon>
        <taxon>Oomycota</taxon>
        <taxon>Peronosporomycetes</taxon>
        <taxon>Peronosporales</taxon>
        <taxon>Peronosporaceae</taxon>
        <taxon>Phytophthora</taxon>
    </lineage>
</organism>
<dbReference type="GeneID" id="9475104"/>
<dbReference type="KEGG" id="pif:PITG_08413"/>
<reference evidence="2" key="1">
    <citation type="journal article" date="2009" name="Nature">
        <title>Genome sequence and analysis of the Irish potato famine pathogen Phytophthora infestans.</title>
        <authorList>
            <consortium name="The Broad Institute Genome Sequencing Platform"/>
            <person name="Haas B.J."/>
            <person name="Kamoun S."/>
            <person name="Zody M.C."/>
            <person name="Jiang R.H."/>
            <person name="Handsaker R.E."/>
            <person name="Cano L.M."/>
            <person name="Grabherr M."/>
            <person name="Kodira C.D."/>
            <person name="Raffaele S."/>
            <person name="Torto-Alalibo T."/>
            <person name="Bozkurt T.O."/>
            <person name="Ah-Fong A.M."/>
            <person name="Alvarado L."/>
            <person name="Anderson V.L."/>
            <person name="Armstrong M.R."/>
            <person name="Avrova A."/>
            <person name="Baxter L."/>
            <person name="Beynon J."/>
            <person name="Boevink P.C."/>
            <person name="Bollmann S.R."/>
            <person name="Bos J.I."/>
            <person name="Bulone V."/>
            <person name="Cai G."/>
            <person name="Cakir C."/>
            <person name="Carrington J.C."/>
            <person name="Chawner M."/>
            <person name="Conti L."/>
            <person name="Costanzo S."/>
            <person name="Ewan R."/>
            <person name="Fahlgren N."/>
            <person name="Fischbach M.A."/>
            <person name="Fugelstad J."/>
            <person name="Gilroy E.M."/>
            <person name="Gnerre S."/>
            <person name="Green P.J."/>
            <person name="Grenville-Briggs L.J."/>
            <person name="Griffith J."/>
            <person name="Grunwald N.J."/>
            <person name="Horn K."/>
            <person name="Horner N.R."/>
            <person name="Hu C.H."/>
            <person name="Huitema E."/>
            <person name="Jeong D.H."/>
            <person name="Jones A.M."/>
            <person name="Jones J.D."/>
            <person name="Jones R.W."/>
            <person name="Karlsson E.K."/>
            <person name="Kunjeti S.G."/>
            <person name="Lamour K."/>
            <person name="Liu Z."/>
            <person name="Ma L."/>
            <person name="Maclean D."/>
            <person name="Chibucos M.C."/>
            <person name="McDonald H."/>
            <person name="McWalters J."/>
            <person name="Meijer H.J."/>
            <person name="Morgan W."/>
            <person name="Morris P.F."/>
            <person name="Munro C.A."/>
            <person name="O'Neill K."/>
            <person name="Ospina-Giraldo M."/>
            <person name="Pinzon A."/>
            <person name="Pritchard L."/>
            <person name="Ramsahoye B."/>
            <person name="Ren Q."/>
            <person name="Restrepo S."/>
            <person name="Roy S."/>
            <person name="Sadanandom A."/>
            <person name="Savidor A."/>
            <person name="Schornack S."/>
            <person name="Schwartz D.C."/>
            <person name="Schumann U.D."/>
            <person name="Schwessinger B."/>
            <person name="Seyer L."/>
            <person name="Sharpe T."/>
            <person name="Silvar C."/>
            <person name="Song J."/>
            <person name="Studholme D.J."/>
            <person name="Sykes S."/>
            <person name="Thines M."/>
            <person name="van de Vondervoort P.J."/>
            <person name="Phuntumart V."/>
            <person name="Wawra S."/>
            <person name="Weide R."/>
            <person name="Win J."/>
            <person name="Young C."/>
            <person name="Zhou S."/>
            <person name="Fry W."/>
            <person name="Meyers B.C."/>
            <person name="van West P."/>
            <person name="Ristaino J."/>
            <person name="Govers F."/>
            <person name="Birch P.R."/>
            <person name="Whisson S.C."/>
            <person name="Judelson H.S."/>
            <person name="Nusbaum C."/>
        </authorList>
    </citation>
    <scope>NUCLEOTIDE SEQUENCE [LARGE SCALE GENOMIC DNA]</scope>
    <source>
        <strain evidence="2">T30-4</strain>
    </source>
</reference>
<keyword evidence="2" id="KW-1185">Reference proteome</keyword>
<dbReference type="VEuPathDB" id="FungiDB:PITG_08413"/>
<protein>
    <submittedName>
        <fullName evidence="1">Uncharacterized protein</fullName>
    </submittedName>
</protein>
<dbReference type="Proteomes" id="UP000006643">
    <property type="component" value="Unassembled WGS sequence"/>
</dbReference>
<evidence type="ECO:0000313" key="2">
    <source>
        <dbReference type="Proteomes" id="UP000006643"/>
    </source>
</evidence>
<gene>
    <name evidence="1" type="ORF">PITG_08413</name>
</gene>
<dbReference type="EMBL" id="DS028130">
    <property type="protein sequence ID" value="EEY54852.1"/>
    <property type="molecule type" value="Genomic_DNA"/>
</dbReference>
<name>D0NAJ4_PHYIT</name>
<dbReference type="HOGENOM" id="CLU_3091451_0_0_1"/>